<evidence type="ECO:0000313" key="6">
    <source>
        <dbReference type="Proteomes" id="UP000887458"/>
    </source>
</evidence>
<organism evidence="4 6">
    <name type="scientific">Dermatophagoides pteronyssinus</name>
    <name type="common">European house dust mite</name>
    <dbReference type="NCBI Taxonomy" id="6956"/>
    <lineage>
        <taxon>Eukaryota</taxon>
        <taxon>Metazoa</taxon>
        <taxon>Ecdysozoa</taxon>
        <taxon>Arthropoda</taxon>
        <taxon>Chelicerata</taxon>
        <taxon>Arachnida</taxon>
        <taxon>Acari</taxon>
        <taxon>Acariformes</taxon>
        <taxon>Sarcoptiformes</taxon>
        <taxon>Astigmata</taxon>
        <taxon>Psoroptidia</taxon>
        <taxon>Analgoidea</taxon>
        <taxon>Pyroglyphidae</taxon>
        <taxon>Dermatophagoidinae</taxon>
        <taxon>Dermatophagoides</taxon>
    </lineage>
</organism>
<sequence length="189" mass="22352">MSNNMTPNIDKIIQSLQKNTQQLDNLNEQMNDLSNSSQDLYNTIKLNKEYNDELNYLNNLSTYNTRASLIAALEQERKTIQELENENLELESAIQNHQKVLNVIMTKYREQGHLLEKLNQLEKSYEIQDDLLFERENFFQTKLNELVPLLDSVGAFDEIEIQKQDVLIQKMIEKNNKIKKLLQQQLYEE</sequence>
<keyword evidence="2 3" id="KW-0175">Coiled coil</keyword>
<comment type="similarity">
    <text evidence="1">Belongs to the SIKE family.</text>
</comment>
<reference evidence="4 6" key="1">
    <citation type="journal article" date="2018" name="J. Allergy Clin. Immunol.">
        <title>High-quality assembly of Dermatophagoides pteronyssinus genome and transcriptome reveals a wide range of novel allergens.</title>
        <authorList>
            <person name="Liu X.Y."/>
            <person name="Yang K.Y."/>
            <person name="Wang M.Q."/>
            <person name="Kwok J.S."/>
            <person name="Zeng X."/>
            <person name="Yang Z."/>
            <person name="Xiao X.J."/>
            <person name="Lau C.P."/>
            <person name="Li Y."/>
            <person name="Huang Z.M."/>
            <person name="Ba J.G."/>
            <person name="Yim A.K."/>
            <person name="Ouyang C.Y."/>
            <person name="Ngai S.M."/>
            <person name="Chan T.F."/>
            <person name="Leung E.L."/>
            <person name="Liu L."/>
            <person name="Liu Z.G."/>
            <person name="Tsui S.K."/>
        </authorList>
    </citation>
    <scope>NUCLEOTIDE SEQUENCE [LARGE SCALE GENOMIC DNA]</scope>
    <source>
        <strain evidence="4">Derp</strain>
    </source>
</reference>
<dbReference type="PANTHER" id="PTHR12186">
    <property type="entry name" value="SIKE FAMILY MEMBER"/>
    <property type="match status" value="1"/>
</dbReference>
<name>A0ABQ8IYW5_DERPT</name>
<evidence type="ECO:0000256" key="1">
    <source>
        <dbReference type="ARBA" id="ARBA00005537"/>
    </source>
</evidence>
<dbReference type="Pfam" id="PF05769">
    <property type="entry name" value="SIKE"/>
    <property type="match status" value="1"/>
</dbReference>
<evidence type="ECO:0000256" key="3">
    <source>
        <dbReference type="SAM" id="Coils"/>
    </source>
</evidence>
<dbReference type="EMBL" id="NJHN03000048">
    <property type="protein sequence ID" value="KAH9420452.1"/>
    <property type="molecule type" value="Genomic_DNA"/>
</dbReference>
<gene>
    <name evidence="4" type="primary">FGFR1OP2_1</name>
    <name evidence="5" type="synonym">FGFR1OP2_3</name>
    <name evidence="4" type="ORF">DERP_010361</name>
    <name evidence="5" type="ORF">DERP_015038</name>
</gene>
<evidence type="ECO:0000313" key="4">
    <source>
        <dbReference type="EMBL" id="KAH9415505.1"/>
    </source>
</evidence>
<evidence type="ECO:0000256" key="2">
    <source>
        <dbReference type="ARBA" id="ARBA00023054"/>
    </source>
</evidence>
<reference evidence="4 6" key="2">
    <citation type="journal article" date="2022" name="Mol. Biol. Evol.">
        <title>Comparative Genomics Reveals Insights into the Divergent Evolution of Astigmatic Mites and Household Pest Adaptations.</title>
        <authorList>
            <person name="Xiong Q."/>
            <person name="Wan A.T."/>
            <person name="Liu X."/>
            <person name="Fung C.S."/>
            <person name="Xiao X."/>
            <person name="Malainual N."/>
            <person name="Hou J."/>
            <person name="Wang L."/>
            <person name="Wang M."/>
            <person name="Yang K.Y."/>
            <person name="Cui Y."/>
            <person name="Leung E.L."/>
            <person name="Nong W."/>
            <person name="Shin S.K."/>
            <person name="Au S.W."/>
            <person name="Jeong K.Y."/>
            <person name="Chew F.T."/>
            <person name="Hui J.H."/>
            <person name="Leung T.F."/>
            <person name="Tungtrongchitr A."/>
            <person name="Zhong N."/>
            <person name="Liu Z."/>
            <person name="Tsui S.K."/>
        </authorList>
    </citation>
    <scope>NUCLEOTIDE SEQUENCE [LARGE SCALE GENOMIC DNA]</scope>
    <source>
        <strain evidence="4">Derp</strain>
    </source>
</reference>
<dbReference type="PANTHER" id="PTHR12186:SF2">
    <property type="entry name" value="FGFR1 ONCOGENE PARTNER 2 HOMOLOG"/>
    <property type="match status" value="1"/>
</dbReference>
<feature type="coiled-coil region" evidence="3">
    <location>
        <begin position="9"/>
        <end position="100"/>
    </location>
</feature>
<protein>
    <submittedName>
        <fullName evidence="4">FGFR1 oncoprotein partner 2</fullName>
    </submittedName>
</protein>
<dbReference type="Proteomes" id="UP000887458">
    <property type="component" value="Unassembled WGS sequence"/>
</dbReference>
<proteinExistence type="inferred from homology"/>
<comment type="caution">
    <text evidence="4">The sequence shown here is derived from an EMBL/GenBank/DDBJ whole genome shotgun (WGS) entry which is preliminary data.</text>
</comment>
<evidence type="ECO:0000313" key="5">
    <source>
        <dbReference type="EMBL" id="KAH9420452.1"/>
    </source>
</evidence>
<accession>A0ABQ8IYW5</accession>
<dbReference type="InterPro" id="IPR008555">
    <property type="entry name" value="SIKE"/>
</dbReference>
<keyword evidence="6" id="KW-1185">Reference proteome</keyword>
<dbReference type="EMBL" id="NJHN03000096">
    <property type="protein sequence ID" value="KAH9415505.1"/>
    <property type="molecule type" value="Genomic_DNA"/>
</dbReference>